<keyword evidence="2" id="KW-0687">Ribonucleoprotein</keyword>
<reference evidence="2" key="1">
    <citation type="journal article" date="2023" name="GigaByte">
        <title>Genome assembly of the bearded iris, Iris pallida Lam.</title>
        <authorList>
            <person name="Bruccoleri R.E."/>
            <person name="Oakeley E.J."/>
            <person name="Faust A.M.E."/>
            <person name="Altorfer M."/>
            <person name="Dessus-Babus S."/>
            <person name="Burckhardt D."/>
            <person name="Oertli M."/>
            <person name="Naumann U."/>
            <person name="Petersen F."/>
            <person name="Wong J."/>
        </authorList>
    </citation>
    <scope>NUCLEOTIDE SEQUENCE</scope>
    <source>
        <strain evidence="2">GSM-AAB239-AS_SAM_17_03QT</strain>
    </source>
</reference>
<feature type="compositionally biased region" description="Low complexity" evidence="1">
    <location>
        <begin position="17"/>
        <end position="43"/>
    </location>
</feature>
<sequence>MSPTPKLDEADPYVRELLSSGRPSSSLQSPPIITGPHRPLLQRPLPPPPHGGIRPFFLVFDPKKKKRIHLPEPVRTRPSRHDHHS</sequence>
<dbReference type="Proteomes" id="UP001140949">
    <property type="component" value="Unassembled WGS sequence"/>
</dbReference>
<name>A0AAX6ICR7_IRIPA</name>
<protein>
    <submittedName>
        <fullName evidence="2">40S ribosomal protein S15</fullName>
    </submittedName>
</protein>
<evidence type="ECO:0000313" key="2">
    <source>
        <dbReference type="EMBL" id="KAJ6850811.1"/>
    </source>
</evidence>
<feature type="region of interest" description="Disordered" evidence="1">
    <location>
        <begin position="17"/>
        <end position="55"/>
    </location>
</feature>
<gene>
    <name evidence="2" type="ORF">M6B38_114860</name>
</gene>
<dbReference type="GO" id="GO:0005840">
    <property type="term" value="C:ribosome"/>
    <property type="evidence" value="ECO:0007669"/>
    <property type="project" value="UniProtKB-KW"/>
</dbReference>
<keyword evidence="2" id="KW-0689">Ribosomal protein</keyword>
<reference evidence="2" key="2">
    <citation type="submission" date="2023-04" db="EMBL/GenBank/DDBJ databases">
        <authorList>
            <person name="Bruccoleri R.E."/>
            <person name="Oakeley E.J."/>
            <person name="Faust A.-M."/>
            <person name="Dessus-Babus S."/>
            <person name="Altorfer M."/>
            <person name="Burckhardt D."/>
            <person name="Oertli M."/>
            <person name="Naumann U."/>
            <person name="Petersen F."/>
            <person name="Wong J."/>
        </authorList>
    </citation>
    <scope>NUCLEOTIDE SEQUENCE</scope>
    <source>
        <strain evidence="2">GSM-AAB239-AS_SAM_17_03QT</strain>
        <tissue evidence="2">Leaf</tissue>
    </source>
</reference>
<keyword evidence="3" id="KW-1185">Reference proteome</keyword>
<proteinExistence type="predicted"/>
<organism evidence="2 3">
    <name type="scientific">Iris pallida</name>
    <name type="common">Sweet iris</name>
    <dbReference type="NCBI Taxonomy" id="29817"/>
    <lineage>
        <taxon>Eukaryota</taxon>
        <taxon>Viridiplantae</taxon>
        <taxon>Streptophyta</taxon>
        <taxon>Embryophyta</taxon>
        <taxon>Tracheophyta</taxon>
        <taxon>Spermatophyta</taxon>
        <taxon>Magnoliopsida</taxon>
        <taxon>Liliopsida</taxon>
        <taxon>Asparagales</taxon>
        <taxon>Iridaceae</taxon>
        <taxon>Iridoideae</taxon>
        <taxon>Irideae</taxon>
        <taxon>Iris</taxon>
    </lineage>
</organism>
<dbReference type="EMBL" id="JANAVB010002427">
    <property type="protein sequence ID" value="KAJ6850811.1"/>
    <property type="molecule type" value="Genomic_DNA"/>
</dbReference>
<dbReference type="AlphaFoldDB" id="A0AAX6ICR7"/>
<accession>A0AAX6ICR7</accession>
<comment type="caution">
    <text evidence="2">The sequence shown here is derived from an EMBL/GenBank/DDBJ whole genome shotgun (WGS) entry which is preliminary data.</text>
</comment>
<evidence type="ECO:0000313" key="3">
    <source>
        <dbReference type="Proteomes" id="UP001140949"/>
    </source>
</evidence>
<evidence type="ECO:0000256" key="1">
    <source>
        <dbReference type="SAM" id="MobiDB-lite"/>
    </source>
</evidence>